<feature type="transmembrane region" description="Helical" evidence="1">
    <location>
        <begin position="137"/>
        <end position="158"/>
    </location>
</feature>
<name>A0A9X1TZV8_9BACT</name>
<organism evidence="2 3">
    <name type="scientific">Dyadobacter chenhuakuii</name>
    <dbReference type="NCBI Taxonomy" id="2909339"/>
    <lineage>
        <taxon>Bacteria</taxon>
        <taxon>Pseudomonadati</taxon>
        <taxon>Bacteroidota</taxon>
        <taxon>Cytophagia</taxon>
        <taxon>Cytophagales</taxon>
        <taxon>Spirosomataceae</taxon>
        <taxon>Dyadobacter</taxon>
    </lineage>
</organism>
<proteinExistence type="predicted"/>
<dbReference type="RefSeq" id="WP_235177028.1">
    <property type="nucleotide sequence ID" value="NZ_JAKFFV010000003.1"/>
</dbReference>
<protein>
    <recommendedName>
        <fullName evidence="4">PKD domain-containing protein</fullName>
    </recommendedName>
</protein>
<accession>A0A9X1TZV8</accession>
<dbReference type="AlphaFoldDB" id="A0A9X1TZV8"/>
<dbReference type="EMBL" id="JAKFFV010000003">
    <property type="protein sequence ID" value="MCF2497651.1"/>
    <property type="molecule type" value="Genomic_DNA"/>
</dbReference>
<evidence type="ECO:0000256" key="1">
    <source>
        <dbReference type="SAM" id="Phobius"/>
    </source>
</evidence>
<evidence type="ECO:0008006" key="4">
    <source>
        <dbReference type="Google" id="ProtNLM"/>
    </source>
</evidence>
<evidence type="ECO:0000313" key="2">
    <source>
        <dbReference type="EMBL" id="MCF2497651.1"/>
    </source>
</evidence>
<comment type="caution">
    <text evidence="2">The sequence shown here is derived from an EMBL/GenBank/DDBJ whole genome shotgun (WGS) entry which is preliminary data.</text>
</comment>
<keyword evidence="1" id="KW-0472">Membrane</keyword>
<keyword evidence="1" id="KW-1133">Transmembrane helix</keyword>
<dbReference type="Proteomes" id="UP001139411">
    <property type="component" value="Unassembled WGS sequence"/>
</dbReference>
<evidence type="ECO:0000313" key="3">
    <source>
        <dbReference type="Proteomes" id="UP001139411"/>
    </source>
</evidence>
<keyword evidence="1" id="KW-0812">Transmembrane</keyword>
<gene>
    <name evidence="2" type="ORF">L0661_05000</name>
</gene>
<reference evidence="2" key="1">
    <citation type="submission" date="2022-01" db="EMBL/GenBank/DDBJ databases">
        <title>Novel species in genus Dyadobacter.</title>
        <authorList>
            <person name="Ma C."/>
        </authorList>
    </citation>
    <scope>NUCLEOTIDE SEQUENCE</scope>
    <source>
        <strain evidence="2">CY357</strain>
    </source>
</reference>
<sequence length="448" mass="49928">MENGQARASSLDHLDHCCRLVSEMYGKSDIGSWTNSDYVRLGYILYKKTNVQISPNTLKRIFGKIKTDVRYYPQKATRDALAGYVGYGDWEKFVSAAPRHAVVTKDPVRTAQPYFEAILPDEPKLAPVRKRRKMGPAYVGLMLAAVIAAVAFAGYELFFSPSAPVNAALFCQNPVGENPHSAAFVVRGIPESYDVNKEHYTIDFGDGRRISLIEGDSLYSHYYEVPGRYSAILKRNGVTLDTASVYLKTNGWTATAKMMYDTTRVYPIDIQNLLTRDKKSVSALEVSRAGIDTNRTFFVDFINTQLTHIDADNFELFIKLNTSAPRAGVRCSQVRVTVFGESSKHVFDVMKPGCTHWTNLQFSEVTKPGELNQLNFLGVDLHTGGTVTLKVVDKHVRLFINAKEVFETNYKKPLKQVYGLGISFSGIGAIDSVMLKDVKTGKSFAGNF</sequence>